<feature type="compositionally biased region" description="Basic and acidic residues" evidence="1">
    <location>
        <begin position="103"/>
        <end position="114"/>
    </location>
</feature>
<evidence type="ECO:0000313" key="6">
    <source>
        <dbReference type="Proteomes" id="UP000317835"/>
    </source>
</evidence>
<evidence type="ECO:0000256" key="1">
    <source>
        <dbReference type="SAM" id="MobiDB-lite"/>
    </source>
</evidence>
<protein>
    <submittedName>
        <fullName evidence="5">Endoglucanase</fullName>
    </submittedName>
</protein>
<dbReference type="InterPro" id="IPR025277">
    <property type="entry name" value="Apiosidase-like_cat_dom"/>
</dbReference>
<dbReference type="KEGG" id="tpla:ElP_62900"/>
<dbReference type="RefSeq" id="WP_145276753.1">
    <property type="nucleotide sequence ID" value="NZ_CP036426.1"/>
</dbReference>
<gene>
    <name evidence="5" type="ORF">ElP_62900</name>
</gene>
<proteinExistence type="predicted"/>
<dbReference type="AlphaFoldDB" id="A0A518HBV5"/>
<dbReference type="SUPFAM" id="SSF51445">
    <property type="entry name" value="(Trans)glycosidases"/>
    <property type="match status" value="1"/>
</dbReference>
<keyword evidence="2" id="KW-0732">Signal</keyword>
<evidence type="ECO:0000256" key="2">
    <source>
        <dbReference type="SAM" id="SignalP"/>
    </source>
</evidence>
<dbReference type="Pfam" id="PF13204">
    <property type="entry name" value="Apiosidase"/>
    <property type="match status" value="1"/>
</dbReference>
<reference evidence="5 6" key="1">
    <citation type="submission" date="2019-02" db="EMBL/GenBank/DDBJ databases">
        <title>Deep-cultivation of Planctomycetes and their phenomic and genomic characterization uncovers novel biology.</title>
        <authorList>
            <person name="Wiegand S."/>
            <person name="Jogler M."/>
            <person name="Boedeker C."/>
            <person name="Pinto D."/>
            <person name="Vollmers J."/>
            <person name="Rivas-Marin E."/>
            <person name="Kohn T."/>
            <person name="Peeters S.H."/>
            <person name="Heuer A."/>
            <person name="Rast P."/>
            <person name="Oberbeckmann S."/>
            <person name="Bunk B."/>
            <person name="Jeske O."/>
            <person name="Meyerdierks A."/>
            <person name="Storesund J.E."/>
            <person name="Kallscheuer N."/>
            <person name="Luecker S."/>
            <person name="Lage O.M."/>
            <person name="Pohl T."/>
            <person name="Merkel B.J."/>
            <person name="Hornburger P."/>
            <person name="Mueller R.-W."/>
            <person name="Bruemmer F."/>
            <person name="Labrenz M."/>
            <person name="Spormann A.M."/>
            <person name="Op den Camp H."/>
            <person name="Overmann J."/>
            <person name="Amann R."/>
            <person name="Jetten M.S.M."/>
            <person name="Mascher T."/>
            <person name="Medema M.H."/>
            <person name="Devos D.P."/>
            <person name="Kaster A.-K."/>
            <person name="Ovreas L."/>
            <person name="Rohde M."/>
            <person name="Galperin M.Y."/>
            <person name="Jogler C."/>
        </authorList>
    </citation>
    <scope>NUCLEOTIDE SEQUENCE [LARGE SCALE GENOMIC DNA]</scope>
    <source>
        <strain evidence="5 6">ElP</strain>
    </source>
</reference>
<feature type="region of interest" description="Disordered" evidence="1">
    <location>
        <begin position="98"/>
        <end position="117"/>
    </location>
</feature>
<organism evidence="5 6">
    <name type="scientific">Tautonia plasticadhaerens</name>
    <dbReference type="NCBI Taxonomy" id="2527974"/>
    <lineage>
        <taxon>Bacteria</taxon>
        <taxon>Pseudomonadati</taxon>
        <taxon>Planctomycetota</taxon>
        <taxon>Planctomycetia</taxon>
        <taxon>Isosphaerales</taxon>
        <taxon>Isosphaeraceae</taxon>
        <taxon>Tautonia</taxon>
    </lineage>
</organism>
<accession>A0A518HBV5</accession>
<evidence type="ECO:0000259" key="3">
    <source>
        <dbReference type="Pfam" id="PF12904"/>
    </source>
</evidence>
<feature type="domain" description="Apiosidase-like catalytic" evidence="4">
    <location>
        <begin position="36"/>
        <end position="361"/>
    </location>
</feature>
<evidence type="ECO:0000259" key="4">
    <source>
        <dbReference type="Pfam" id="PF13204"/>
    </source>
</evidence>
<dbReference type="OrthoDB" id="59486at2"/>
<dbReference type="EMBL" id="CP036426">
    <property type="protein sequence ID" value="QDV38338.1"/>
    <property type="molecule type" value="Genomic_DNA"/>
</dbReference>
<dbReference type="PANTHER" id="PTHR37836">
    <property type="entry name" value="LMO1036 PROTEIN"/>
    <property type="match status" value="1"/>
</dbReference>
<feature type="chain" id="PRO_5021849752" evidence="2">
    <location>
        <begin position="27"/>
        <end position="477"/>
    </location>
</feature>
<sequence precursor="true">MQPIAIVRSAALAVVLLSGAAGRSTAQAPDLGVGDEGRFLVTDDGSPFFWLGDTAWELFHRLDREQARRYLQDRADKGFTVIQAVALAELDGLDTPNPYGHRPLVDHDPARPDVGDGPEDDYWDHVDFVVGEANRLGLVVGFLPTWGDKWNKKWGVGPEVFDPTNAEAFGRWLGERYKDAKLVWILGGDRPIESDGHAEVIRAMARGLAEGDGGAHPMTFHPTGGQGSSQWFHDDDWLDFNMRQNGHVVEFAPRYAQTRADYDRSPVKPVVDGEPIYEDHPIDFKPDEQGHSTAADVRRPLYWDLFSGAFGHTYGHHSVWQMWDEGREPINRPLMPWHEAIDQPGAGQMQYGRWLIESRPSLSRIPDDSIIVPDAVTSAVPGAGRYRYVATRDAQGRYAMVYAPLGRAFRVRMDALSGDTARAWWYDPRTGAATEIGTFPSEGEREFLPPSPGEALDWILVLDDDSQGFPPPGSKAD</sequence>
<dbReference type="PANTHER" id="PTHR37836:SF3">
    <property type="entry name" value="ENDOGLUCANASE"/>
    <property type="match status" value="1"/>
</dbReference>
<dbReference type="InterPro" id="IPR024749">
    <property type="entry name" value="Collagen-bd_put"/>
</dbReference>
<feature type="domain" description="Putative collagen-binding" evidence="3">
    <location>
        <begin position="365"/>
        <end position="463"/>
    </location>
</feature>
<dbReference type="InterPro" id="IPR017853">
    <property type="entry name" value="GH"/>
</dbReference>
<evidence type="ECO:0000313" key="5">
    <source>
        <dbReference type="EMBL" id="QDV38338.1"/>
    </source>
</evidence>
<name>A0A518HBV5_9BACT</name>
<keyword evidence="6" id="KW-1185">Reference proteome</keyword>
<dbReference type="Gene3D" id="3.20.20.80">
    <property type="entry name" value="Glycosidases"/>
    <property type="match status" value="1"/>
</dbReference>
<dbReference type="Proteomes" id="UP000317835">
    <property type="component" value="Chromosome"/>
</dbReference>
<dbReference type="Pfam" id="PF12904">
    <property type="entry name" value="Collagen_bind_2"/>
    <property type="match status" value="1"/>
</dbReference>
<feature type="signal peptide" evidence="2">
    <location>
        <begin position="1"/>
        <end position="26"/>
    </location>
</feature>